<dbReference type="AlphaFoldDB" id="A0A0A8ZE82"/>
<sequence length="21" mass="2490">MLYSIIITLTIKLQRTKLLDL</sequence>
<protein>
    <submittedName>
        <fullName evidence="1">Uncharacterized protein</fullName>
    </submittedName>
</protein>
<organism evidence="1">
    <name type="scientific">Arundo donax</name>
    <name type="common">Giant reed</name>
    <name type="synonym">Donax arundinaceus</name>
    <dbReference type="NCBI Taxonomy" id="35708"/>
    <lineage>
        <taxon>Eukaryota</taxon>
        <taxon>Viridiplantae</taxon>
        <taxon>Streptophyta</taxon>
        <taxon>Embryophyta</taxon>
        <taxon>Tracheophyta</taxon>
        <taxon>Spermatophyta</taxon>
        <taxon>Magnoliopsida</taxon>
        <taxon>Liliopsida</taxon>
        <taxon>Poales</taxon>
        <taxon>Poaceae</taxon>
        <taxon>PACMAD clade</taxon>
        <taxon>Arundinoideae</taxon>
        <taxon>Arundineae</taxon>
        <taxon>Arundo</taxon>
    </lineage>
</organism>
<evidence type="ECO:0000313" key="1">
    <source>
        <dbReference type="EMBL" id="JAD33167.1"/>
    </source>
</evidence>
<proteinExistence type="predicted"/>
<name>A0A0A8ZE82_ARUDO</name>
<accession>A0A0A8ZE82</accession>
<reference evidence="1" key="2">
    <citation type="journal article" date="2015" name="Data Brief">
        <title>Shoot transcriptome of the giant reed, Arundo donax.</title>
        <authorList>
            <person name="Barrero R.A."/>
            <person name="Guerrero F.D."/>
            <person name="Moolhuijzen P."/>
            <person name="Goolsby J.A."/>
            <person name="Tidwell J."/>
            <person name="Bellgard S.E."/>
            <person name="Bellgard M.I."/>
        </authorList>
    </citation>
    <scope>NUCLEOTIDE SEQUENCE</scope>
    <source>
        <tissue evidence="1">Shoot tissue taken approximately 20 cm above the soil surface</tissue>
    </source>
</reference>
<dbReference type="EMBL" id="GBRH01264728">
    <property type="protein sequence ID" value="JAD33167.1"/>
    <property type="molecule type" value="Transcribed_RNA"/>
</dbReference>
<reference evidence="1" key="1">
    <citation type="submission" date="2014-09" db="EMBL/GenBank/DDBJ databases">
        <authorList>
            <person name="Magalhaes I.L.F."/>
            <person name="Oliveira U."/>
            <person name="Santos F.R."/>
            <person name="Vidigal T.H.D.A."/>
            <person name="Brescovit A.D."/>
            <person name="Santos A.J."/>
        </authorList>
    </citation>
    <scope>NUCLEOTIDE SEQUENCE</scope>
    <source>
        <tissue evidence="1">Shoot tissue taken approximately 20 cm above the soil surface</tissue>
    </source>
</reference>